<organism evidence="9 10">
    <name type="scientific">Sutterella massiliensis</name>
    <dbReference type="NCBI Taxonomy" id="1816689"/>
    <lineage>
        <taxon>Bacteria</taxon>
        <taxon>Pseudomonadati</taxon>
        <taxon>Pseudomonadota</taxon>
        <taxon>Betaproteobacteria</taxon>
        <taxon>Burkholderiales</taxon>
        <taxon>Sutterellaceae</taxon>
        <taxon>Sutterella</taxon>
    </lineage>
</organism>
<evidence type="ECO:0000256" key="7">
    <source>
        <dbReference type="ARBA" id="ARBA00032272"/>
    </source>
</evidence>
<dbReference type="Gene3D" id="3.90.79.10">
    <property type="entry name" value="Nucleoside Triphosphate Pyrophosphohydrolase"/>
    <property type="match status" value="1"/>
</dbReference>
<protein>
    <recommendedName>
        <fullName evidence="4">GDP-mannose pyrophosphatase</fullName>
    </recommendedName>
    <alternativeName>
        <fullName evidence="6">GDP-mannose hydrolase</fullName>
    </alternativeName>
    <alternativeName>
        <fullName evidence="7">GDPMK</fullName>
    </alternativeName>
</protein>
<accession>A0ABS2DRQ3</accession>
<dbReference type="PROSITE" id="PS51462">
    <property type="entry name" value="NUDIX"/>
    <property type="match status" value="1"/>
</dbReference>
<keyword evidence="10" id="KW-1185">Reference proteome</keyword>
<evidence type="ECO:0000313" key="9">
    <source>
        <dbReference type="EMBL" id="MBM6703405.1"/>
    </source>
</evidence>
<dbReference type="GO" id="GO:0016787">
    <property type="term" value="F:hydrolase activity"/>
    <property type="evidence" value="ECO:0007669"/>
    <property type="project" value="UniProtKB-KW"/>
</dbReference>
<feature type="domain" description="Nudix hydrolase" evidence="8">
    <location>
        <begin position="59"/>
        <end position="188"/>
    </location>
</feature>
<reference evidence="9 10" key="1">
    <citation type="journal article" date="2021" name="Sci. Rep.">
        <title>The distribution of antibiotic resistance genes in chicken gut microbiota commensals.</title>
        <authorList>
            <person name="Juricova H."/>
            <person name="Matiasovicova J."/>
            <person name="Kubasova T."/>
            <person name="Cejkova D."/>
            <person name="Rychlik I."/>
        </authorList>
    </citation>
    <scope>NUCLEOTIDE SEQUENCE [LARGE SCALE GENOMIC DNA]</scope>
    <source>
        <strain evidence="9 10">An829</strain>
    </source>
</reference>
<evidence type="ECO:0000256" key="2">
    <source>
        <dbReference type="ARBA" id="ARBA00001946"/>
    </source>
</evidence>
<proteinExistence type="inferred from homology"/>
<evidence type="ECO:0000259" key="8">
    <source>
        <dbReference type="PROSITE" id="PS51462"/>
    </source>
</evidence>
<gene>
    <name evidence="9" type="ORF">H6A60_02660</name>
</gene>
<dbReference type="PANTHER" id="PTHR11839">
    <property type="entry name" value="UDP/ADP-SUGAR PYROPHOSPHATASE"/>
    <property type="match status" value="1"/>
</dbReference>
<dbReference type="SUPFAM" id="SSF55811">
    <property type="entry name" value="Nudix"/>
    <property type="match status" value="1"/>
</dbReference>
<sequence>MIESRFKTLQEPIPYAEREADPLEEHTRSTSVLLDGKFIQVCRDEVTLPDGRESFRVYLTHPGAAAMIAFYEDGTILLERQWRHPVRQSFWEIPAGKLDPNESELDCAKRELAEECGVSAKCWTRLGVIRNAIGYSSEHIAIYLAEELEEGEQHLDPGEFLEVYRVPLESAVAMARDGRITDVKTITAIFWLNELLKVRKL</sequence>
<dbReference type="InterPro" id="IPR020084">
    <property type="entry name" value="NUDIX_hydrolase_CS"/>
</dbReference>
<evidence type="ECO:0000256" key="1">
    <source>
        <dbReference type="ARBA" id="ARBA00000847"/>
    </source>
</evidence>
<dbReference type="InterPro" id="IPR015797">
    <property type="entry name" value="NUDIX_hydrolase-like_dom_sf"/>
</dbReference>
<evidence type="ECO:0000256" key="3">
    <source>
        <dbReference type="ARBA" id="ARBA00007275"/>
    </source>
</evidence>
<dbReference type="EMBL" id="JACJJC010000003">
    <property type="protein sequence ID" value="MBM6703405.1"/>
    <property type="molecule type" value="Genomic_DNA"/>
</dbReference>
<dbReference type="Pfam" id="PF00293">
    <property type="entry name" value="NUDIX"/>
    <property type="match status" value="1"/>
</dbReference>
<evidence type="ECO:0000256" key="4">
    <source>
        <dbReference type="ARBA" id="ARBA00016377"/>
    </source>
</evidence>
<comment type="caution">
    <text evidence="9">The sequence shown here is derived from an EMBL/GenBank/DDBJ whole genome shotgun (WGS) entry which is preliminary data.</text>
</comment>
<comment type="cofactor">
    <cofactor evidence="2">
        <name>Mg(2+)</name>
        <dbReference type="ChEBI" id="CHEBI:18420"/>
    </cofactor>
</comment>
<dbReference type="PANTHER" id="PTHR11839:SF18">
    <property type="entry name" value="NUDIX HYDROLASE DOMAIN-CONTAINING PROTEIN"/>
    <property type="match status" value="1"/>
</dbReference>
<name>A0ABS2DRQ3_9BURK</name>
<keyword evidence="5 9" id="KW-0378">Hydrolase</keyword>
<evidence type="ECO:0000256" key="5">
    <source>
        <dbReference type="ARBA" id="ARBA00022801"/>
    </source>
</evidence>
<comment type="similarity">
    <text evidence="3">Belongs to the Nudix hydrolase family. NudK subfamily.</text>
</comment>
<evidence type="ECO:0000313" key="10">
    <source>
        <dbReference type="Proteomes" id="UP000715095"/>
    </source>
</evidence>
<evidence type="ECO:0000256" key="6">
    <source>
        <dbReference type="ARBA" id="ARBA00032162"/>
    </source>
</evidence>
<dbReference type="InterPro" id="IPR000086">
    <property type="entry name" value="NUDIX_hydrolase_dom"/>
</dbReference>
<comment type="catalytic activity">
    <reaction evidence="1">
        <text>GDP-alpha-D-mannose + H2O = alpha-D-mannose 1-phosphate + GMP + 2 H(+)</text>
        <dbReference type="Rhea" id="RHEA:27978"/>
        <dbReference type="ChEBI" id="CHEBI:15377"/>
        <dbReference type="ChEBI" id="CHEBI:15378"/>
        <dbReference type="ChEBI" id="CHEBI:57527"/>
        <dbReference type="ChEBI" id="CHEBI:58115"/>
        <dbReference type="ChEBI" id="CHEBI:58409"/>
    </reaction>
</comment>
<dbReference type="Proteomes" id="UP000715095">
    <property type="component" value="Unassembled WGS sequence"/>
</dbReference>
<dbReference type="PROSITE" id="PS00893">
    <property type="entry name" value="NUDIX_BOX"/>
    <property type="match status" value="1"/>
</dbReference>